<proteinExistence type="predicted"/>
<dbReference type="AlphaFoldDB" id="A0A7U2FCU7"/>
<evidence type="ECO:0000313" key="3">
    <source>
        <dbReference type="Proteomes" id="UP000663193"/>
    </source>
</evidence>
<sequence length="154" mass="17165">MTSLAADCVSSLQHSYSCTYTYLDKPHGYDQTRPGLLFSDGIVLAFGISYSFLALAQPHVVLYLLSLWITFGAHVTARPQNCLEELGLHVIALGFQCPFSIISNKNRCAHGKTVSCLCFVFLFLSARTTLRECFLRGIRPDCCWTLPNCNSPNY</sequence>
<accession>A0A7U2FCU7</accession>
<gene>
    <name evidence="2" type="ORF">JI435_418780</name>
</gene>
<feature type="transmembrane region" description="Helical" evidence="1">
    <location>
        <begin position="35"/>
        <end position="54"/>
    </location>
</feature>
<evidence type="ECO:0000256" key="1">
    <source>
        <dbReference type="SAM" id="Phobius"/>
    </source>
</evidence>
<keyword evidence="1" id="KW-1133">Transmembrane helix</keyword>
<protein>
    <submittedName>
        <fullName evidence="2">Uncharacterized protein</fullName>
    </submittedName>
</protein>
<keyword evidence="1" id="KW-0472">Membrane</keyword>
<organism evidence="2 3">
    <name type="scientific">Phaeosphaeria nodorum (strain SN15 / ATCC MYA-4574 / FGSC 10173)</name>
    <name type="common">Glume blotch fungus</name>
    <name type="synonym">Parastagonospora nodorum</name>
    <dbReference type="NCBI Taxonomy" id="321614"/>
    <lineage>
        <taxon>Eukaryota</taxon>
        <taxon>Fungi</taxon>
        <taxon>Dikarya</taxon>
        <taxon>Ascomycota</taxon>
        <taxon>Pezizomycotina</taxon>
        <taxon>Dothideomycetes</taxon>
        <taxon>Pleosporomycetidae</taxon>
        <taxon>Pleosporales</taxon>
        <taxon>Pleosporineae</taxon>
        <taxon>Phaeosphaeriaceae</taxon>
        <taxon>Parastagonospora</taxon>
    </lineage>
</organism>
<keyword evidence="1" id="KW-0812">Transmembrane</keyword>
<keyword evidence="3" id="KW-1185">Reference proteome</keyword>
<reference evidence="3" key="1">
    <citation type="journal article" date="2021" name="BMC Genomics">
        <title>Chromosome-level genome assembly and manually-curated proteome of model necrotroph Parastagonospora nodorum Sn15 reveals a genome-wide trove of candidate effector homologs, and redundancy of virulence-related functions within an accessory chromosome.</title>
        <authorList>
            <person name="Bertazzoni S."/>
            <person name="Jones D.A.B."/>
            <person name="Phan H.T."/>
            <person name="Tan K.-C."/>
            <person name="Hane J.K."/>
        </authorList>
    </citation>
    <scope>NUCLEOTIDE SEQUENCE [LARGE SCALE GENOMIC DNA]</scope>
    <source>
        <strain evidence="3">SN15 / ATCC MYA-4574 / FGSC 10173)</strain>
    </source>
</reference>
<name>A0A7U2FCU7_PHANO</name>
<dbReference type="Proteomes" id="UP000663193">
    <property type="component" value="Chromosome 14"/>
</dbReference>
<evidence type="ECO:0000313" key="2">
    <source>
        <dbReference type="EMBL" id="QRD02881.1"/>
    </source>
</evidence>
<dbReference type="EMBL" id="CP069036">
    <property type="protein sequence ID" value="QRD02881.1"/>
    <property type="molecule type" value="Genomic_DNA"/>
</dbReference>
<dbReference type="VEuPathDB" id="FungiDB:JI435_418780"/>